<comment type="caution">
    <text evidence="1">The sequence shown here is derived from an EMBL/GenBank/DDBJ whole genome shotgun (WGS) entry which is preliminary data.</text>
</comment>
<organism evidence="1 2">
    <name type="scientific">Dryococelus australis</name>
    <dbReference type="NCBI Taxonomy" id="614101"/>
    <lineage>
        <taxon>Eukaryota</taxon>
        <taxon>Metazoa</taxon>
        <taxon>Ecdysozoa</taxon>
        <taxon>Arthropoda</taxon>
        <taxon>Hexapoda</taxon>
        <taxon>Insecta</taxon>
        <taxon>Pterygota</taxon>
        <taxon>Neoptera</taxon>
        <taxon>Polyneoptera</taxon>
        <taxon>Phasmatodea</taxon>
        <taxon>Verophasmatodea</taxon>
        <taxon>Anareolatae</taxon>
        <taxon>Phasmatidae</taxon>
        <taxon>Eurycanthinae</taxon>
        <taxon>Dryococelus</taxon>
    </lineage>
</organism>
<proteinExistence type="predicted"/>
<evidence type="ECO:0000313" key="1">
    <source>
        <dbReference type="EMBL" id="KAJ8896003.1"/>
    </source>
</evidence>
<keyword evidence="2" id="KW-1185">Reference proteome</keyword>
<evidence type="ECO:0000313" key="2">
    <source>
        <dbReference type="Proteomes" id="UP001159363"/>
    </source>
</evidence>
<accession>A0ABQ9IJH4</accession>
<protein>
    <submittedName>
        <fullName evidence="1">Uncharacterized protein</fullName>
    </submittedName>
</protein>
<name>A0ABQ9IJH4_9NEOP</name>
<dbReference type="EMBL" id="JARBHB010000001">
    <property type="protein sequence ID" value="KAJ8896003.1"/>
    <property type="molecule type" value="Genomic_DNA"/>
</dbReference>
<gene>
    <name evidence="1" type="ORF">PR048_001344</name>
</gene>
<sequence>MRWNSEYHMMERLLEQRKLLLSEWSLVAGIVKILQPIDQATTQLCSDEYPSLSFKIPLIYRIVCSRAPYRKKGTRKWYHVCKKFSKNQGFRCIPLDSQSVLAMTLDHQFQLLLLESHEKISVEKKIVSEIEGSLRRTTPSEIKYDQPKASTSSDNSTLWHAFDKLSEKSHSSVAISSPLDQLNLYLSKKRIPRH</sequence>
<dbReference type="InterPro" id="IPR012337">
    <property type="entry name" value="RNaseH-like_sf"/>
</dbReference>
<dbReference type="SUPFAM" id="SSF53098">
    <property type="entry name" value="Ribonuclease H-like"/>
    <property type="match status" value="1"/>
</dbReference>
<reference evidence="1 2" key="1">
    <citation type="submission" date="2023-02" db="EMBL/GenBank/DDBJ databases">
        <title>LHISI_Scaffold_Assembly.</title>
        <authorList>
            <person name="Stuart O.P."/>
            <person name="Cleave R."/>
            <person name="Magrath M.J.L."/>
            <person name="Mikheyev A.S."/>
        </authorList>
    </citation>
    <scope>NUCLEOTIDE SEQUENCE [LARGE SCALE GENOMIC DNA]</scope>
    <source>
        <strain evidence="1">Daus_M_001</strain>
        <tissue evidence="1">Leg muscle</tissue>
    </source>
</reference>
<dbReference type="Proteomes" id="UP001159363">
    <property type="component" value="Chromosome 1"/>
</dbReference>